<dbReference type="EMBL" id="CYSD01000028">
    <property type="protein sequence ID" value="CUH78277.1"/>
    <property type="molecule type" value="Genomic_DNA"/>
</dbReference>
<dbReference type="OrthoDB" id="556502at2"/>
<dbReference type="InterPro" id="IPR000073">
    <property type="entry name" value="AB_hydrolase_1"/>
</dbReference>
<dbReference type="PANTHER" id="PTHR37946">
    <property type="entry name" value="SLL1969 PROTEIN"/>
    <property type="match status" value="1"/>
</dbReference>
<protein>
    <submittedName>
        <fullName evidence="2">Acetoin dehydrogenase E2 subunit dihydrolipoyllysine-residue acetyltransferase</fullName>
    </submittedName>
</protein>
<evidence type="ECO:0000313" key="2">
    <source>
        <dbReference type="EMBL" id="CUH78277.1"/>
    </source>
</evidence>
<dbReference type="PANTHER" id="PTHR37946:SF1">
    <property type="entry name" value="SLL1969 PROTEIN"/>
    <property type="match status" value="1"/>
</dbReference>
<dbReference type="InterPro" id="IPR029058">
    <property type="entry name" value="AB_hydrolase_fold"/>
</dbReference>
<evidence type="ECO:0000313" key="3">
    <source>
        <dbReference type="Proteomes" id="UP000052022"/>
    </source>
</evidence>
<keyword evidence="2" id="KW-0808">Transferase</keyword>
<reference evidence="2 3" key="1">
    <citation type="submission" date="2015-09" db="EMBL/GenBank/DDBJ databases">
        <authorList>
            <consortium name="Swine Surveillance"/>
        </authorList>
    </citation>
    <scope>NUCLEOTIDE SEQUENCE [LARGE SCALE GENOMIC DNA]</scope>
    <source>
        <strain evidence="2 3">CECT 7557</strain>
    </source>
</reference>
<dbReference type="Proteomes" id="UP000052022">
    <property type="component" value="Unassembled WGS sequence"/>
</dbReference>
<evidence type="ECO:0000259" key="1">
    <source>
        <dbReference type="Pfam" id="PF12697"/>
    </source>
</evidence>
<feature type="domain" description="AB hydrolase-1" evidence="1">
    <location>
        <begin position="21"/>
        <end position="130"/>
    </location>
</feature>
<dbReference type="RefSeq" id="WP_058289880.1">
    <property type="nucleotide sequence ID" value="NZ_CYSD01000028.1"/>
</dbReference>
<proteinExistence type="predicted"/>
<dbReference type="STRING" id="928856.SAMN04488049_11829"/>
<sequence>MRRYLFLLLLWLPLPAAADCVILLHGLARTEASFLLMEEALEARGYAVVRPGYPSTSARIEDLAEAALPAAFAACGAARTHVVTHSMGGILARYYLSKQRPKTLGNVVMLAPPNMGSELVDELGDWSVFDLIHGPAGAELGTGPDSLPNRLPPVEYPVGVIAGSQSLNPVFSSLIPGADDGKVSVARTSVPGMRAKIVLPVTHTYMMNNPRVIAQVAHFLETGTFDASLGWLDGVLGENWNAADGQGE</sequence>
<dbReference type="AlphaFoldDB" id="A0A0P1GAB4"/>
<dbReference type="Gene3D" id="3.40.50.1820">
    <property type="entry name" value="alpha/beta hydrolase"/>
    <property type="match status" value="1"/>
</dbReference>
<name>A0A0P1GAB4_9RHOB</name>
<dbReference type="SUPFAM" id="SSF53474">
    <property type="entry name" value="alpha/beta-Hydrolases"/>
    <property type="match status" value="1"/>
</dbReference>
<gene>
    <name evidence="2" type="ORF">TRM7557_01805</name>
</gene>
<dbReference type="GO" id="GO:0016740">
    <property type="term" value="F:transferase activity"/>
    <property type="evidence" value="ECO:0007669"/>
    <property type="project" value="UniProtKB-KW"/>
</dbReference>
<keyword evidence="3" id="KW-1185">Reference proteome</keyword>
<organism evidence="2 3">
    <name type="scientific">Tritonibacter multivorans</name>
    <dbReference type="NCBI Taxonomy" id="928856"/>
    <lineage>
        <taxon>Bacteria</taxon>
        <taxon>Pseudomonadati</taxon>
        <taxon>Pseudomonadota</taxon>
        <taxon>Alphaproteobacteria</taxon>
        <taxon>Rhodobacterales</taxon>
        <taxon>Paracoccaceae</taxon>
        <taxon>Tritonibacter</taxon>
    </lineage>
</organism>
<dbReference type="Pfam" id="PF12697">
    <property type="entry name" value="Abhydrolase_6"/>
    <property type="match status" value="1"/>
</dbReference>
<accession>A0A0P1GAB4</accession>